<accession>A0AA94HVD8</accession>
<protein>
    <submittedName>
        <fullName evidence="2">Uncharacterized protein</fullName>
    </submittedName>
</protein>
<reference evidence="3" key="1">
    <citation type="submission" date="2016-11" db="EMBL/GenBank/DDBJ databases">
        <authorList>
            <person name="Jaros S."/>
            <person name="Januszkiewicz K."/>
            <person name="Wedrychowicz H."/>
        </authorList>
    </citation>
    <scope>NUCLEOTIDE SEQUENCE [LARGE SCALE GENOMIC DNA]</scope>
    <source>
        <strain evidence="3">DSM 7057</strain>
    </source>
</reference>
<dbReference type="RefSeq" id="WP_072312552.1">
    <property type="nucleotide sequence ID" value="NZ_FPIW01000092.1"/>
</dbReference>
<comment type="caution">
    <text evidence="2">The sequence shown here is derived from an EMBL/GenBank/DDBJ whole genome shotgun (WGS) entry which is preliminary data.</text>
</comment>
<evidence type="ECO:0000256" key="1">
    <source>
        <dbReference type="SAM" id="MobiDB-lite"/>
    </source>
</evidence>
<dbReference type="EMBL" id="FPIW01000092">
    <property type="protein sequence ID" value="SFW73286.1"/>
    <property type="molecule type" value="Genomic_DNA"/>
</dbReference>
<sequence length="416" mass="46164">MDILVPKNVFLRVDDKSVPHFIDNDKAVRSSAALLYRKLFSLCAKTGKCTLPQKELAAENIAVRTVQYAQKKLEALEFIHIEHTPGACNTYVLLLSSRVKRLLASVDLIDRSGWYERPEKPAQPAMPSPLEAAEARIAELERKLRVLEEGAAPLHDDQPAHTIPPQKAQDGYASSAHSSYKEDKKYKNISPLSPLPETPAMPKAVTPPDAHHGRGDSFPVSSKNYAAMLQAFEQLWAIWPVKQDRHRSLRVFCSLARSGRLPSLAALLAAIQNMSANDDRWRRGYPPNLVNWLQGRRWNDEPIRRSSAHAEPAAPSARPDAKKEHKVLPLPASAPLPELSPAMESTVQNLCSIWPAPSHTPVRAFFRALQARKNTLDTSALLAAARAHLAEAGAASGSLLRWLMSRQWDEQRNCAA</sequence>
<dbReference type="Proteomes" id="UP000182680">
    <property type="component" value="Unassembled WGS sequence"/>
</dbReference>
<name>A0AA94HVD8_DESDE</name>
<feature type="region of interest" description="Disordered" evidence="1">
    <location>
        <begin position="152"/>
        <end position="215"/>
    </location>
</feature>
<feature type="compositionally biased region" description="Low complexity" evidence="1">
    <location>
        <begin position="309"/>
        <end position="318"/>
    </location>
</feature>
<feature type="region of interest" description="Disordered" evidence="1">
    <location>
        <begin position="304"/>
        <end position="326"/>
    </location>
</feature>
<proteinExistence type="predicted"/>
<dbReference type="AlphaFoldDB" id="A0AA94HVD8"/>
<organism evidence="2 3">
    <name type="scientific">Desulfovibrio desulfuricans</name>
    <dbReference type="NCBI Taxonomy" id="876"/>
    <lineage>
        <taxon>Bacteria</taxon>
        <taxon>Pseudomonadati</taxon>
        <taxon>Thermodesulfobacteriota</taxon>
        <taxon>Desulfovibrionia</taxon>
        <taxon>Desulfovibrionales</taxon>
        <taxon>Desulfovibrionaceae</taxon>
        <taxon>Desulfovibrio</taxon>
    </lineage>
</organism>
<evidence type="ECO:0000313" key="3">
    <source>
        <dbReference type="Proteomes" id="UP000182680"/>
    </source>
</evidence>
<gene>
    <name evidence="2" type="ORF">SAMN02910291_02803</name>
</gene>
<evidence type="ECO:0000313" key="2">
    <source>
        <dbReference type="EMBL" id="SFW73286.1"/>
    </source>
</evidence>